<dbReference type="AlphaFoldDB" id="A0A1H4FW75"/>
<feature type="transmembrane region" description="Helical" evidence="2">
    <location>
        <begin position="96"/>
        <end position="122"/>
    </location>
</feature>
<sequence length="168" mass="19619">MNNNRLKHKLLKILSKQYVISGFENAENTEIGLNDDIILPLLKVSIEEYELLKMSLFEEKEVFRHNPKYKLGLYATDKGVASFVNKKYKKRNEDIILNWFKVFVQIVVPVLALIIAVLSLTIKLDTLKMQSDKELQKLENIMQEQQLSIEKLEMKTKTLPNHKKNTSE</sequence>
<gene>
    <name evidence="3" type="ORF">SAMN05443667_11531</name>
</gene>
<keyword evidence="4" id="KW-1185">Reference proteome</keyword>
<keyword evidence="2" id="KW-0472">Membrane</keyword>
<keyword evidence="2" id="KW-0812">Transmembrane</keyword>
<dbReference type="OrthoDB" id="1454463at2"/>
<dbReference type="RefSeq" id="WP_091093144.1">
    <property type="nucleotide sequence ID" value="NZ_FNRD01000015.1"/>
</dbReference>
<organism evidence="3 4">
    <name type="scientific">Flavobacterium gillisiae</name>
    <dbReference type="NCBI Taxonomy" id="150146"/>
    <lineage>
        <taxon>Bacteria</taxon>
        <taxon>Pseudomonadati</taxon>
        <taxon>Bacteroidota</taxon>
        <taxon>Flavobacteriia</taxon>
        <taxon>Flavobacteriales</taxon>
        <taxon>Flavobacteriaceae</taxon>
        <taxon>Flavobacterium</taxon>
    </lineage>
</organism>
<evidence type="ECO:0000313" key="4">
    <source>
        <dbReference type="Proteomes" id="UP000198951"/>
    </source>
</evidence>
<protein>
    <submittedName>
        <fullName evidence="3">Uncharacterized protein</fullName>
    </submittedName>
</protein>
<dbReference type="Proteomes" id="UP000198951">
    <property type="component" value="Unassembled WGS sequence"/>
</dbReference>
<keyword evidence="1" id="KW-0175">Coiled coil</keyword>
<reference evidence="4" key="1">
    <citation type="submission" date="2016-10" db="EMBL/GenBank/DDBJ databases">
        <authorList>
            <person name="Varghese N."/>
            <person name="Submissions S."/>
        </authorList>
    </citation>
    <scope>NUCLEOTIDE SEQUENCE [LARGE SCALE GENOMIC DNA]</scope>
    <source>
        <strain evidence="4">DSM 22376</strain>
    </source>
</reference>
<evidence type="ECO:0000256" key="2">
    <source>
        <dbReference type="SAM" id="Phobius"/>
    </source>
</evidence>
<proteinExistence type="predicted"/>
<keyword evidence="2" id="KW-1133">Transmembrane helix</keyword>
<dbReference type="EMBL" id="FNRD01000015">
    <property type="protein sequence ID" value="SEB01100.1"/>
    <property type="molecule type" value="Genomic_DNA"/>
</dbReference>
<evidence type="ECO:0000256" key="1">
    <source>
        <dbReference type="SAM" id="Coils"/>
    </source>
</evidence>
<feature type="coiled-coil region" evidence="1">
    <location>
        <begin position="124"/>
        <end position="155"/>
    </location>
</feature>
<dbReference type="STRING" id="150146.SAMN05443667_11531"/>
<accession>A0A1H4FW75</accession>
<name>A0A1H4FW75_9FLAO</name>
<evidence type="ECO:0000313" key="3">
    <source>
        <dbReference type="EMBL" id="SEB01100.1"/>
    </source>
</evidence>